<gene>
    <name evidence="1" type="ORF">PsorP6_009875</name>
</gene>
<accession>A0ACC0W0F5</accession>
<name>A0ACC0W0F5_9STRA</name>
<protein>
    <submittedName>
        <fullName evidence="1">Uncharacterized protein</fullName>
    </submittedName>
</protein>
<reference evidence="1 2" key="1">
    <citation type="journal article" date="2022" name="bioRxiv">
        <title>The genome of the oomycete Peronosclerospora sorghi, a cosmopolitan pathogen of maize and sorghum, is inflated with dispersed pseudogenes.</title>
        <authorList>
            <person name="Fletcher K."/>
            <person name="Martin F."/>
            <person name="Isakeit T."/>
            <person name="Cavanaugh K."/>
            <person name="Magill C."/>
            <person name="Michelmore R."/>
        </authorList>
    </citation>
    <scope>NUCLEOTIDE SEQUENCE [LARGE SCALE GENOMIC DNA]</scope>
    <source>
        <strain evidence="1">P6</strain>
    </source>
</reference>
<dbReference type="Proteomes" id="UP001163321">
    <property type="component" value="Chromosome 5"/>
</dbReference>
<proteinExistence type="predicted"/>
<evidence type="ECO:0000313" key="2">
    <source>
        <dbReference type="Proteomes" id="UP001163321"/>
    </source>
</evidence>
<organism evidence="1 2">
    <name type="scientific">Peronosclerospora sorghi</name>
    <dbReference type="NCBI Taxonomy" id="230839"/>
    <lineage>
        <taxon>Eukaryota</taxon>
        <taxon>Sar</taxon>
        <taxon>Stramenopiles</taxon>
        <taxon>Oomycota</taxon>
        <taxon>Peronosporomycetes</taxon>
        <taxon>Peronosporales</taxon>
        <taxon>Peronosporaceae</taxon>
        <taxon>Peronosclerospora</taxon>
    </lineage>
</organism>
<dbReference type="EMBL" id="CM047584">
    <property type="protein sequence ID" value="KAI9911816.1"/>
    <property type="molecule type" value="Genomic_DNA"/>
</dbReference>
<comment type="caution">
    <text evidence="1">The sequence shown here is derived from an EMBL/GenBank/DDBJ whole genome shotgun (WGS) entry which is preliminary data.</text>
</comment>
<evidence type="ECO:0000313" key="1">
    <source>
        <dbReference type="EMBL" id="KAI9911816.1"/>
    </source>
</evidence>
<sequence>MGSIIATETPHANHVPLALYFFVDQNGTSKFAKFILNAKEIVFDGVFFAQDGSILCNTRRKRFVLSRNATLVLPAQNPMWALSSK</sequence>
<keyword evidence="2" id="KW-1185">Reference proteome</keyword>